<protein>
    <submittedName>
        <fullName evidence="2">Uncharacterized protein</fullName>
    </submittedName>
</protein>
<sequence>MVDPEQIESAAIPLILGGAVGIAFGRAVLGSTLAGVALGIVLFGLLWWLRNRLVDAV</sequence>
<proteinExistence type="predicted"/>
<dbReference type="EMBL" id="JBHUDM010000001">
    <property type="protein sequence ID" value="MFD1641120.1"/>
    <property type="molecule type" value="Genomic_DNA"/>
</dbReference>
<keyword evidence="3" id="KW-1185">Reference proteome</keyword>
<evidence type="ECO:0000313" key="3">
    <source>
        <dbReference type="Proteomes" id="UP001597052"/>
    </source>
</evidence>
<dbReference type="Proteomes" id="UP001597052">
    <property type="component" value="Unassembled WGS sequence"/>
</dbReference>
<dbReference type="AlphaFoldDB" id="A0ABD6D6M5"/>
<keyword evidence="1" id="KW-1133">Transmembrane helix</keyword>
<evidence type="ECO:0000256" key="1">
    <source>
        <dbReference type="SAM" id="Phobius"/>
    </source>
</evidence>
<evidence type="ECO:0000313" key="2">
    <source>
        <dbReference type="EMBL" id="MFD1641120.1"/>
    </source>
</evidence>
<feature type="transmembrane region" description="Helical" evidence="1">
    <location>
        <begin position="27"/>
        <end position="49"/>
    </location>
</feature>
<organism evidence="2 3">
    <name type="scientific">Halohasta litorea</name>
    <dbReference type="NCBI Taxonomy" id="869891"/>
    <lineage>
        <taxon>Archaea</taxon>
        <taxon>Methanobacteriati</taxon>
        <taxon>Methanobacteriota</taxon>
        <taxon>Stenosarchaea group</taxon>
        <taxon>Halobacteria</taxon>
        <taxon>Halobacteriales</taxon>
        <taxon>Haloferacaceae</taxon>
        <taxon>Halohasta</taxon>
    </lineage>
</organism>
<gene>
    <name evidence="2" type="ORF">ACFSBW_04420</name>
</gene>
<reference evidence="2 3" key="1">
    <citation type="journal article" date="2019" name="Int. J. Syst. Evol. Microbiol.">
        <title>The Global Catalogue of Microorganisms (GCM) 10K type strain sequencing project: providing services to taxonomists for standard genome sequencing and annotation.</title>
        <authorList>
            <consortium name="The Broad Institute Genomics Platform"/>
            <consortium name="The Broad Institute Genome Sequencing Center for Infectious Disease"/>
            <person name="Wu L."/>
            <person name="Ma J."/>
        </authorList>
    </citation>
    <scope>NUCLEOTIDE SEQUENCE [LARGE SCALE GENOMIC DNA]</scope>
    <source>
        <strain evidence="2 3">CGMCC 1.10593</strain>
    </source>
</reference>
<comment type="caution">
    <text evidence="2">The sequence shown here is derived from an EMBL/GenBank/DDBJ whole genome shotgun (WGS) entry which is preliminary data.</text>
</comment>
<name>A0ABD6D6M5_9EURY</name>
<dbReference type="RefSeq" id="WP_256394807.1">
    <property type="nucleotide sequence ID" value="NZ_JANHDJ010000001.1"/>
</dbReference>
<keyword evidence="1" id="KW-0812">Transmembrane</keyword>
<accession>A0ABD6D6M5</accession>
<keyword evidence="1" id="KW-0472">Membrane</keyword>